<keyword evidence="3" id="KW-0328">Glycosyltransferase</keyword>
<protein>
    <submittedName>
        <fullName evidence="3">GDP-mannose-dependent alpha-(1-6)-phosphatidylinositol dimannoside mannosyltransferase</fullName>
        <ecNumber evidence="3">2.4.1.345</ecNumber>
    </submittedName>
</protein>
<feature type="domain" description="Glycosyl transferase family 1" evidence="1">
    <location>
        <begin position="178"/>
        <end position="309"/>
    </location>
</feature>
<dbReference type="GO" id="GO:0043750">
    <property type="term" value="F:phosphatidylinositol alpha-mannosyltransferase activity"/>
    <property type="evidence" value="ECO:0007669"/>
    <property type="project" value="UniProtKB-EC"/>
</dbReference>
<evidence type="ECO:0000259" key="2">
    <source>
        <dbReference type="Pfam" id="PF13439"/>
    </source>
</evidence>
<dbReference type="InterPro" id="IPR028098">
    <property type="entry name" value="Glyco_trans_4-like_N"/>
</dbReference>
<name>A0A378NUM8_9FIRM</name>
<keyword evidence="3" id="KW-0808">Transferase</keyword>
<evidence type="ECO:0000313" key="3">
    <source>
        <dbReference type="EMBL" id="STY72060.1"/>
    </source>
</evidence>
<gene>
    <name evidence="3" type="primary">pimC</name>
    <name evidence="3" type="ORF">NCTC10571_02250</name>
</gene>
<evidence type="ECO:0000259" key="1">
    <source>
        <dbReference type="Pfam" id="PF00534"/>
    </source>
</evidence>
<dbReference type="InterPro" id="IPR001296">
    <property type="entry name" value="Glyco_trans_1"/>
</dbReference>
<dbReference type="EMBL" id="UGPP01000001">
    <property type="protein sequence ID" value="STY72060.1"/>
    <property type="molecule type" value="Genomic_DNA"/>
</dbReference>
<dbReference type="PANTHER" id="PTHR45947">
    <property type="entry name" value="SULFOQUINOVOSYL TRANSFERASE SQD2"/>
    <property type="match status" value="1"/>
</dbReference>
<dbReference type="SUPFAM" id="SSF53756">
    <property type="entry name" value="UDP-Glycosyltransferase/glycogen phosphorylase"/>
    <property type="match status" value="1"/>
</dbReference>
<dbReference type="Pfam" id="PF13439">
    <property type="entry name" value="Glyco_transf_4"/>
    <property type="match status" value="1"/>
</dbReference>
<reference evidence="3 4" key="1">
    <citation type="submission" date="2018-06" db="EMBL/GenBank/DDBJ databases">
        <authorList>
            <consortium name="Pathogen Informatics"/>
            <person name="Doyle S."/>
        </authorList>
    </citation>
    <scope>NUCLEOTIDE SEQUENCE [LARGE SCALE GENOMIC DNA]</scope>
    <source>
        <strain evidence="3 4">NCTC10571</strain>
    </source>
</reference>
<dbReference type="RefSeq" id="WP_115152145.1">
    <property type="nucleotide sequence ID" value="NZ_UGPP01000001.1"/>
</dbReference>
<dbReference type="InterPro" id="IPR050194">
    <property type="entry name" value="Glycosyltransferase_grp1"/>
</dbReference>
<proteinExistence type="predicted"/>
<dbReference type="PANTHER" id="PTHR45947:SF3">
    <property type="entry name" value="SULFOQUINOVOSYL TRANSFERASE SQD2"/>
    <property type="match status" value="1"/>
</dbReference>
<accession>A0A378NUM8</accession>
<organism evidence="3 4">
    <name type="scientific">Megamonas hypermegale</name>
    <dbReference type="NCBI Taxonomy" id="158847"/>
    <lineage>
        <taxon>Bacteria</taxon>
        <taxon>Bacillati</taxon>
        <taxon>Bacillota</taxon>
        <taxon>Negativicutes</taxon>
        <taxon>Selenomonadales</taxon>
        <taxon>Selenomonadaceae</taxon>
        <taxon>Megamonas</taxon>
    </lineage>
</organism>
<dbReference type="AlphaFoldDB" id="A0A378NUM8"/>
<feature type="domain" description="Glycosyltransferase subfamily 4-like N-terminal" evidence="2">
    <location>
        <begin position="14"/>
        <end position="165"/>
    </location>
</feature>
<sequence>MNILILFTQPWKTGGAETHVEALLKGLCTHKVFLAVNHGSDESKLAKLKEKYNIEIIMIQARGANFLKWKKSFEMLKQIIRENNIEIISAQQRTAGIWAWLLSKDVNIKYTVTMHDPWHRAKFKKIYAKIFPQMIVVSENLAQILYNEYGFSKDKVNLINNGVDFTFFKPMNKLIARRSLLLDNEKMILHVSRMSSVKGAVSLVIIDALEALANANIFYKLVIIGEGPFRKKIEDRADRFNQKYGNWIEVKNFVEDISLWYNATDILIGEGRVAIETLACEKPVVAIRNDKYFIGLITKDNIEYACKVNFDGKDKKVNKVSMAEEISKAFKLSDVDSKDIALYVKQHLSIDKMVIKYIEIFNKL</sequence>
<evidence type="ECO:0000313" key="4">
    <source>
        <dbReference type="Proteomes" id="UP000255234"/>
    </source>
</evidence>
<dbReference type="Gene3D" id="3.40.50.2000">
    <property type="entry name" value="Glycogen Phosphorylase B"/>
    <property type="match status" value="2"/>
</dbReference>
<dbReference type="Pfam" id="PF00534">
    <property type="entry name" value="Glycos_transf_1"/>
    <property type="match status" value="1"/>
</dbReference>
<dbReference type="EC" id="2.4.1.345" evidence="3"/>
<dbReference type="Proteomes" id="UP000255234">
    <property type="component" value="Unassembled WGS sequence"/>
</dbReference>